<proteinExistence type="predicted"/>
<comment type="caution">
    <text evidence="1">The sequence shown here is derived from an EMBL/GenBank/DDBJ whole genome shotgun (WGS) entry which is preliminary data.</text>
</comment>
<accession>A0A8T0DWB4</accession>
<dbReference type="EMBL" id="JTDF01000765">
    <property type="protein sequence ID" value="KAF8571007.1"/>
    <property type="molecule type" value="Genomic_DNA"/>
</dbReference>
<name>A0A8T0DWB4_9TREM</name>
<reference evidence="1 2" key="1">
    <citation type="submission" date="2019-07" db="EMBL/GenBank/DDBJ databases">
        <title>Annotation for the trematode Paragonimus westermani.</title>
        <authorList>
            <person name="Choi Y.-J."/>
        </authorList>
    </citation>
    <scope>NUCLEOTIDE SEQUENCE [LARGE SCALE GENOMIC DNA]</scope>
    <source>
        <strain evidence="1">180907_Pwestermani</strain>
    </source>
</reference>
<protein>
    <submittedName>
        <fullName evidence="1">Uncharacterized protein</fullName>
    </submittedName>
</protein>
<keyword evidence="2" id="KW-1185">Reference proteome</keyword>
<dbReference type="OrthoDB" id="6262245at2759"/>
<sequence length="214" mass="24500">MRQWFVFFFQKNDKSVLDHLFGKCVSILNTSSVKTVWEISMLSALEDVFHMFPEGLDWKDLQVQCLFRTILQGKSDLLTETELKALCGVLPVIAADAPDNEEAEYSLLAKRMFDSEVSVETLLDNNHAGLLPFYSTNEKHNPTSSVFNDRALSAKLVQILKNNRMAKRINHPESNDRTDAEIKQILAQIQLLENESNRHIEFQPVNRPYSKQTG</sequence>
<organism evidence="1 2">
    <name type="scientific">Paragonimus westermani</name>
    <dbReference type="NCBI Taxonomy" id="34504"/>
    <lineage>
        <taxon>Eukaryota</taxon>
        <taxon>Metazoa</taxon>
        <taxon>Spiralia</taxon>
        <taxon>Lophotrochozoa</taxon>
        <taxon>Platyhelminthes</taxon>
        <taxon>Trematoda</taxon>
        <taxon>Digenea</taxon>
        <taxon>Plagiorchiida</taxon>
        <taxon>Troglotremata</taxon>
        <taxon>Troglotrematidae</taxon>
        <taxon>Paragonimus</taxon>
    </lineage>
</organism>
<dbReference type="Proteomes" id="UP000699462">
    <property type="component" value="Unassembled WGS sequence"/>
</dbReference>
<gene>
    <name evidence="1" type="ORF">P879_05775</name>
</gene>
<dbReference type="AlphaFoldDB" id="A0A8T0DWB4"/>
<evidence type="ECO:0000313" key="1">
    <source>
        <dbReference type="EMBL" id="KAF8571007.1"/>
    </source>
</evidence>
<evidence type="ECO:0000313" key="2">
    <source>
        <dbReference type="Proteomes" id="UP000699462"/>
    </source>
</evidence>